<dbReference type="FunFam" id="3.30.70.340:FF:000002">
    <property type="entry name" value="Carboxypeptidase A"/>
    <property type="match status" value="1"/>
</dbReference>
<evidence type="ECO:0000313" key="16">
    <source>
        <dbReference type="EMBL" id="GMT01309.1"/>
    </source>
</evidence>
<evidence type="ECO:0000256" key="11">
    <source>
        <dbReference type="ARBA" id="ARBA00069039"/>
    </source>
</evidence>
<evidence type="ECO:0000256" key="3">
    <source>
        <dbReference type="ARBA" id="ARBA00022645"/>
    </source>
</evidence>
<feature type="chain" id="PRO_5043741927" description="Zinc carboxypeptidase A 1" evidence="14">
    <location>
        <begin position="18"/>
        <end position="562"/>
    </location>
</feature>
<evidence type="ECO:0000313" key="17">
    <source>
        <dbReference type="Proteomes" id="UP001432027"/>
    </source>
</evidence>
<dbReference type="InterPro" id="IPR003146">
    <property type="entry name" value="M14A_act_pep"/>
</dbReference>
<comment type="caution">
    <text evidence="16">The sequence shown here is derived from an EMBL/GenBank/DDBJ whole genome shotgun (WGS) entry which is preliminary data.</text>
</comment>
<keyword evidence="10" id="KW-1015">Disulfide bond</keyword>
<comment type="similarity">
    <text evidence="2 12">Belongs to the peptidase M14 family.</text>
</comment>
<evidence type="ECO:0000259" key="15">
    <source>
        <dbReference type="PROSITE" id="PS52035"/>
    </source>
</evidence>
<dbReference type="GO" id="GO:0005615">
    <property type="term" value="C:extracellular space"/>
    <property type="evidence" value="ECO:0007669"/>
    <property type="project" value="TreeGrafter"/>
</dbReference>
<dbReference type="GO" id="GO:0004181">
    <property type="term" value="F:metallocarboxypeptidase activity"/>
    <property type="evidence" value="ECO:0007669"/>
    <property type="project" value="InterPro"/>
</dbReference>
<organism evidence="16 17">
    <name type="scientific">Pristionchus entomophagus</name>
    <dbReference type="NCBI Taxonomy" id="358040"/>
    <lineage>
        <taxon>Eukaryota</taxon>
        <taxon>Metazoa</taxon>
        <taxon>Ecdysozoa</taxon>
        <taxon>Nematoda</taxon>
        <taxon>Chromadorea</taxon>
        <taxon>Rhabditida</taxon>
        <taxon>Rhabditina</taxon>
        <taxon>Diplogasteromorpha</taxon>
        <taxon>Diplogasteroidea</taxon>
        <taxon>Neodiplogasteridae</taxon>
        <taxon>Pristionchus</taxon>
    </lineage>
</organism>
<evidence type="ECO:0000256" key="2">
    <source>
        <dbReference type="ARBA" id="ARBA00005988"/>
    </source>
</evidence>
<dbReference type="GO" id="GO:0006508">
    <property type="term" value="P:proteolysis"/>
    <property type="evidence" value="ECO:0007669"/>
    <property type="project" value="UniProtKB-KW"/>
</dbReference>
<dbReference type="PROSITE" id="PS52035">
    <property type="entry name" value="PEPTIDASE_M14"/>
    <property type="match status" value="1"/>
</dbReference>
<evidence type="ECO:0000256" key="4">
    <source>
        <dbReference type="ARBA" id="ARBA00022670"/>
    </source>
</evidence>
<evidence type="ECO:0000256" key="13">
    <source>
        <dbReference type="SAM" id="MobiDB-lite"/>
    </source>
</evidence>
<dbReference type="AlphaFoldDB" id="A0AAV5U380"/>
<gene>
    <name evidence="16" type="ORF">PENTCL1PPCAC_23483</name>
</gene>
<dbReference type="SUPFAM" id="SSF54897">
    <property type="entry name" value="Protease propeptides/inhibitors"/>
    <property type="match status" value="1"/>
</dbReference>
<dbReference type="InterPro" id="IPR057247">
    <property type="entry name" value="CARBOXYPEPT_ZN_2"/>
</dbReference>
<dbReference type="SMART" id="SM00631">
    <property type="entry name" value="Zn_pept"/>
    <property type="match status" value="1"/>
</dbReference>
<dbReference type="PRINTS" id="PR00765">
    <property type="entry name" value="CRBOXYPTASEA"/>
</dbReference>
<keyword evidence="5" id="KW-0479">Metal-binding</keyword>
<comment type="cofactor">
    <cofactor evidence="1">
        <name>Zn(2+)</name>
        <dbReference type="ChEBI" id="CHEBI:29105"/>
    </cofactor>
</comment>
<feature type="region of interest" description="Disordered" evidence="13">
    <location>
        <begin position="462"/>
        <end position="501"/>
    </location>
</feature>
<dbReference type="EMBL" id="BTSX01000005">
    <property type="protein sequence ID" value="GMT01309.1"/>
    <property type="molecule type" value="Genomic_DNA"/>
</dbReference>
<proteinExistence type="inferred from homology"/>
<dbReference type="SUPFAM" id="SSF53187">
    <property type="entry name" value="Zn-dependent exopeptidases"/>
    <property type="match status" value="1"/>
</dbReference>
<sequence length="562" mass="62655">MRLALCLLAACISAAAAVQSQDKQHSYRNFKLIRINPENDATLAYLKSLYEEESPYTLDFWQPPSHVGGVVDLTVAPSDASSLIRDLSARGIHYIVAIHDLQKAIETERAVASWAHPPKGFGYERYNSLDEIYNELKRLKRERPSLITLIDIGQTHENRTMLVVKIGGGQSLDEDAPSIWLDAGIHAREWIAPATAMFIVRELVEGYETDPKLQAMLDHVPFYILPVMNPDGYEHSRTMDRMWRKNRRPAECHNKEWHTVCCRGVDLNRNFDWYWAAPTVPLPASGSSSDSCHDTYHGPAAFSEPESIAVRDFLEAYPPKAFISLHSYSQMWLIPFGHRRRSYPPDYSSALRPLAIRATKALEAIHGTKYQVGTGADLMYEASGGSHDWAKGALKVPFSYLIELRPRNTLFGNGFLLPEREIIPVGNETWAAIRVLADEVFSQFAQPFLRGKAGKKPEPIALGKLGLRGTSTEDTTATSREQPSGVDTEAPASVRPTTVNTAEPTTTVATTAEAATVAPTTLATVTCEDYGSYCRLWKVFNLCDRRAVQKLCTLTCNPQCRV</sequence>
<protein>
    <recommendedName>
        <fullName evidence="11">Zinc carboxypeptidase A 1</fullName>
    </recommendedName>
</protein>
<keyword evidence="9" id="KW-0482">Metalloprotease</keyword>
<reference evidence="16" key="1">
    <citation type="submission" date="2023-10" db="EMBL/GenBank/DDBJ databases">
        <title>Genome assembly of Pristionchus species.</title>
        <authorList>
            <person name="Yoshida K."/>
            <person name="Sommer R.J."/>
        </authorList>
    </citation>
    <scope>NUCLEOTIDE SEQUENCE</scope>
    <source>
        <strain evidence="16">RS0144</strain>
    </source>
</reference>
<feature type="compositionally biased region" description="Polar residues" evidence="13">
    <location>
        <begin position="469"/>
        <end position="482"/>
    </location>
</feature>
<dbReference type="PANTHER" id="PTHR11705:SF133">
    <property type="entry name" value="PEPTIDASE M14 CARBOXYPEPTIDASE A DOMAIN-CONTAINING PROTEIN"/>
    <property type="match status" value="1"/>
</dbReference>
<dbReference type="InterPro" id="IPR000834">
    <property type="entry name" value="Peptidase_M14"/>
</dbReference>
<name>A0AAV5U380_9BILA</name>
<dbReference type="FunFam" id="3.40.630.10:FF:000056">
    <property type="entry name" value="Zinc carboxypeptidase"/>
    <property type="match status" value="1"/>
</dbReference>
<dbReference type="Gene3D" id="3.40.630.10">
    <property type="entry name" value="Zn peptidases"/>
    <property type="match status" value="1"/>
</dbReference>
<dbReference type="Pfam" id="PF00246">
    <property type="entry name" value="Peptidase_M14"/>
    <property type="match status" value="1"/>
</dbReference>
<feature type="signal peptide" evidence="14">
    <location>
        <begin position="1"/>
        <end position="17"/>
    </location>
</feature>
<keyword evidence="3" id="KW-0121">Carboxypeptidase</keyword>
<accession>A0AAV5U380</accession>
<evidence type="ECO:0000256" key="12">
    <source>
        <dbReference type="PROSITE-ProRule" id="PRU01379"/>
    </source>
</evidence>
<dbReference type="PANTHER" id="PTHR11705">
    <property type="entry name" value="PROTEASE FAMILY M14 CARBOXYPEPTIDASE A,B"/>
    <property type="match status" value="1"/>
</dbReference>
<dbReference type="GO" id="GO:0008270">
    <property type="term" value="F:zinc ion binding"/>
    <property type="evidence" value="ECO:0007669"/>
    <property type="project" value="InterPro"/>
</dbReference>
<feature type="domain" description="Peptidase M14" evidence="15">
    <location>
        <begin position="125"/>
        <end position="440"/>
    </location>
</feature>
<dbReference type="CDD" id="cd03860">
    <property type="entry name" value="M14_CP_A-B_like"/>
    <property type="match status" value="1"/>
</dbReference>
<evidence type="ECO:0000256" key="1">
    <source>
        <dbReference type="ARBA" id="ARBA00001947"/>
    </source>
</evidence>
<keyword evidence="4" id="KW-0645">Protease</keyword>
<dbReference type="PROSITE" id="PS00132">
    <property type="entry name" value="CARBOXYPEPT_ZN_1"/>
    <property type="match status" value="1"/>
</dbReference>
<dbReference type="InterPro" id="IPR057246">
    <property type="entry name" value="CARBOXYPEPT_ZN_1"/>
</dbReference>
<dbReference type="Pfam" id="PF02244">
    <property type="entry name" value="Propep_M14"/>
    <property type="match status" value="1"/>
</dbReference>
<evidence type="ECO:0000256" key="8">
    <source>
        <dbReference type="ARBA" id="ARBA00022833"/>
    </source>
</evidence>
<dbReference type="Proteomes" id="UP001432027">
    <property type="component" value="Unassembled WGS sequence"/>
</dbReference>
<evidence type="ECO:0000256" key="5">
    <source>
        <dbReference type="ARBA" id="ARBA00022723"/>
    </source>
</evidence>
<dbReference type="Gene3D" id="3.30.70.340">
    <property type="entry name" value="Metallocarboxypeptidase-like"/>
    <property type="match status" value="1"/>
</dbReference>
<dbReference type="PROSITE" id="PS00133">
    <property type="entry name" value="CARBOXYPEPT_ZN_2"/>
    <property type="match status" value="1"/>
</dbReference>
<dbReference type="InterPro" id="IPR036990">
    <property type="entry name" value="M14A-like_propep"/>
</dbReference>
<evidence type="ECO:0000256" key="7">
    <source>
        <dbReference type="ARBA" id="ARBA00022801"/>
    </source>
</evidence>
<evidence type="ECO:0000256" key="6">
    <source>
        <dbReference type="ARBA" id="ARBA00022729"/>
    </source>
</evidence>
<keyword evidence="7" id="KW-0378">Hydrolase</keyword>
<evidence type="ECO:0000256" key="9">
    <source>
        <dbReference type="ARBA" id="ARBA00023049"/>
    </source>
</evidence>
<evidence type="ECO:0000256" key="14">
    <source>
        <dbReference type="SAM" id="SignalP"/>
    </source>
</evidence>
<keyword evidence="8" id="KW-0862">Zinc</keyword>
<feature type="active site" description="Proton donor/acceptor" evidence="12">
    <location>
        <position position="403"/>
    </location>
</feature>
<keyword evidence="6 14" id="KW-0732">Signal</keyword>
<keyword evidence="17" id="KW-1185">Reference proteome</keyword>
<evidence type="ECO:0000256" key="10">
    <source>
        <dbReference type="ARBA" id="ARBA00023157"/>
    </source>
</evidence>